<dbReference type="Proteomes" id="UP001163321">
    <property type="component" value="Chromosome 3"/>
</dbReference>
<protein>
    <submittedName>
        <fullName evidence="1">Uncharacterized protein</fullName>
    </submittedName>
</protein>
<sequence length="935" mass="105626">MVAFTSLKARGPIRAVGVRHKNNPRPTRPHPHRLHSPTCRLQRKWTTVIFVHFNYLQRLISLPNMGHSDSMSPVKSGSNDEPCPTSFSSSAPSQRGVNSTKPFIAALDKPVHHDNPVELVRVKLQDPVGYSSDSPWSSEGLKPRSSILFTASQAPKERPASFALRAPRLQSKVDSHSVHSAQTTPLTDSDESEMVAVDNQTEDEDQHDALSERELLASWRATPRVPSEDKKSPDNQELEPRGLSLNLNQLQNRNSALPESQNHHAVDIWKNPINGFEDVNFSSSKSPVASADQRTFASSNTRSISSRISRVEDNIVNDCAPPGMSLIDRIQEDFPRTPSPEYEQLDEGTRGHSLGGIDHLDQSMFNICEDMGQLRLGSYRSGPFSTDSRSCDFEGLYRMPQRASVPRLAGVNHFRHTFGRSTIEPRFEGSYHGAMAQGYPSSYTIGAEEVQSYPVLVGANKSRWAVNEEAYSFQSLSLGYTPSEFTSALPAHGSTMATYPFGYVGEYHGVRSTDKTFKACPSYPLVDHPLHERHHFGSYMYRPHMVHKPKVEALRRSELEFFHPVAHSYSSNSLLEEFNLAPKSEKWELAGIKGHLYLFAKDQTGSRFIQQKLEKADDRLKADAFNEIFPNSLLLMTDVFGNYVIQKFLEYGSLEQQQLLVELMTSNMISLALQVYGCRVIQRALEVTQVEEQLTLIRQLKGHVMKCVVDQNGNHVLQKCIEAASWKRVAEHKGMGCQRYVTGQDIQFIIDSFVGHAAVLSTHSYGCRVIQRVLEHCAPEQIRLLLSEIILKCHELVEDQFGNYVVQHVISHGELEHRNIVMQAVLPEIARWSQHKYASNVVEACLEHATKEEISQIVDFILQCDESGASCVLLPMMKHMYGNYVVQKLLERADEHDRQRIVCIIRHNEGYLKRFTFGKHVLSRLEPVEQANNFY</sequence>
<keyword evidence="2" id="KW-1185">Reference proteome</keyword>
<evidence type="ECO:0000313" key="2">
    <source>
        <dbReference type="Proteomes" id="UP001163321"/>
    </source>
</evidence>
<evidence type="ECO:0000313" key="1">
    <source>
        <dbReference type="EMBL" id="KAI9914346.1"/>
    </source>
</evidence>
<reference evidence="1 2" key="1">
    <citation type="journal article" date="2022" name="bioRxiv">
        <title>The genome of the oomycete Peronosclerospora sorghi, a cosmopolitan pathogen of maize and sorghum, is inflated with dispersed pseudogenes.</title>
        <authorList>
            <person name="Fletcher K."/>
            <person name="Martin F."/>
            <person name="Isakeit T."/>
            <person name="Cavanaugh K."/>
            <person name="Magill C."/>
            <person name="Michelmore R."/>
        </authorList>
    </citation>
    <scope>NUCLEOTIDE SEQUENCE [LARGE SCALE GENOMIC DNA]</scope>
    <source>
        <strain evidence="1">P6</strain>
    </source>
</reference>
<dbReference type="EMBL" id="CM047582">
    <property type="protein sequence ID" value="KAI9914346.1"/>
    <property type="molecule type" value="Genomic_DNA"/>
</dbReference>
<accession>A0ACC0W9H0</accession>
<name>A0ACC0W9H0_9STRA</name>
<gene>
    <name evidence="1" type="ORF">PsorP6_008156</name>
</gene>
<proteinExistence type="predicted"/>
<organism evidence="1 2">
    <name type="scientific">Peronosclerospora sorghi</name>
    <dbReference type="NCBI Taxonomy" id="230839"/>
    <lineage>
        <taxon>Eukaryota</taxon>
        <taxon>Sar</taxon>
        <taxon>Stramenopiles</taxon>
        <taxon>Oomycota</taxon>
        <taxon>Peronosporomycetes</taxon>
        <taxon>Peronosporales</taxon>
        <taxon>Peronosporaceae</taxon>
        <taxon>Peronosclerospora</taxon>
    </lineage>
</organism>
<comment type="caution">
    <text evidence="1">The sequence shown here is derived from an EMBL/GenBank/DDBJ whole genome shotgun (WGS) entry which is preliminary data.</text>
</comment>